<reference evidence="2 3" key="1">
    <citation type="submission" date="2014-09" db="EMBL/GenBank/DDBJ databases">
        <title>Sporocytophaga myxococcoides PG-01 genome sequencing.</title>
        <authorList>
            <person name="Liu L."/>
            <person name="Gao P.J."/>
            <person name="Chen G.J."/>
            <person name="Wang L.S."/>
        </authorList>
    </citation>
    <scope>NUCLEOTIDE SEQUENCE [LARGE SCALE GENOMIC DNA]</scope>
    <source>
        <strain evidence="2 3">PG-01</strain>
    </source>
</reference>
<dbReference type="EMBL" id="BBLT01000011">
    <property type="protein sequence ID" value="GAL87182.1"/>
    <property type="molecule type" value="Genomic_DNA"/>
</dbReference>
<proteinExistence type="predicted"/>
<accession>A0A098LL77</accession>
<evidence type="ECO:0000313" key="3">
    <source>
        <dbReference type="Proteomes" id="UP000030185"/>
    </source>
</evidence>
<name>A0A098LL77_9BACT</name>
<protein>
    <recommendedName>
        <fullName evidence="1">Secretion system C-terminal sorting domain-containing protein</fullName>
    </recommendedName>
</protein>
<dbReference type="Proteomes" id="UP000030185">
    <property type="component" value="Unassembled WGS sequence"/>
</dbReference>
<sequence length="107" mass="11958">MDANDTYNSSLIPQHAHLQFIDQEQLKLTITPNPVEGTLQLSLKSSVPDEAQVLIYNSLGVLIKEVFITFNNGTSQFEIPVSNIHPGLYFLSIKGKIVNTTGRFIKR</sequence>
<evidence type="ECO:0000259" key="1">
    <source>
        <dbReference type="Pfam" id="PF18962"/>
    </source>
</evidence>
<dbReference type="NCBIfam" id="TIGR04183">
    <property type="entry name" value="Por_Secre_tail"/>
    <property type="match status" value="1"/>
</dbReference>
<gene>
    <name evidence="2" type="ORF">MYP_4412</name>
</gene>
<organism evidence="2 3">
    <name type="scientific">Sporocytophaga myxococcoides</name>
    <dbReference type="NCBI Taxonomy" id="153721"/>
    <lineage>
        <taxon>Bacteria</taxon>
        <taxon>Pseudomonadati</taxon>
        <taxon>Bacteroidota</taxon>
        <taxon>Cytophagia</taxon>
        <taxon>Cytophagales</taxon>
        <taxon>Cytophagaceae</taxon>
        <taxon>Sporocytophaga</taxon>
    </lineage>
</organism>
<comment type="caution">
    <text evidence="2">The sequence shown here is derived from an EMBL/GenBank/DDBJ whole genome shotgun (WGS) entry which is preliminary data.</text>
</comment>
<keyword evidence="3" id="KW-1185">Reference proteome</keyword>
<evidence type="ECO:0000313" key="2">
    <source>
        <dbReference type="EMBL" id="GAL87182.1"/>
    </source>
</evidence>
<dbReference type="Pfam" id="PF18962">
    <property type="entry name" value="Por_Secre_tail"/>
    <property type="match status" value="1"/>
</dbReference>
<dbReference type="STRING" id="153721.MYP_4412"/>
<dbReference type="InterPro" id="IPR026444">
    <property type="entry name" value="Secre_tail"/>
</dbReference>
<feature type="domain" description="Secretion system C-terminal sorting" evidence="1">
    <location>
        <begin position="32"/>
        <end position="103"/>
    </location>
</feature>
<dbReference type="AlphaFoldDB" id="A0A098LL77"/>